<gene>
    <name evidence="2" type="ORF">GCM10007866_19510</name>
</gene>
<keyword evidence="1" id="KW-1133">Transmembrane helix</keyword>
<feature type="transmembrane region" description="Helical" evidence="1">
    <location>
        <begin position="31"/>
        <end position="52"/>
    </location>
</feature>
<reference evidence="3" key="1">
    <citation type="journal article" date="2019" name="Int. J. Syst. Evol. Microbiol.">
        <title>The Global Catalogue of Microorganisms (GCM) 10K type strain sequencing project: providing services to taxonomists for standard genome sequencing and annotation.</title>
        <authorList>
            <consortium name="The Broad Institute Genomics Platform"/>
            <consortium name="The Broad Institute Genome Sequencing Center for Infectious Disease"/>
            <person name="Wu L."/>
            <person name="Ma J."/>
        </authorList>
    </citation>
    <scope>NUCLEOTIDE SEQUENCE [LARGE SCALE GENOMIC DNA]</scope>
    <source>
        <strain evidence="3">NBRC 3250</strain>
    </source>
</reference>
<evidence type="ECO:0000313" key="3">
    <source>
        <dbReference type="Proteomes" id="UP001156672"/>
    </source>
</evidence>
<dbReference type="RefSeq" id="WP_145995674.1">
    <property type="nucleotide sequence ID" value="NZ_BEWL01000038.1"/>
</dbReference>
<name>A0ABQ5X1C4_9PROT</name>
<proteinExistence type="predicted"/>
<accession>A0ABQ5X1C4</accession>
<evidence type="ECO:0000313" key="2">
    <source>
        <dbReference type="EMBL" id="GLQ69499.1"/>
    </source>
</evidence>
<keyword evidence="1" id="KW-0812">Transmembrane</keyword>
<sequence length="228" mass="26485">MADFVLSIAHPDLMTLVDHLPAVHQPWWQTFIQVGTPIITAATSIITVSVLISNRKLTKQVADSNYELAKENKEISRKNFDADIYEKMTKLYIDYNDLYSKLTEQNDEFFDADEENLEYHKKLNMINNDTKNRLNTSLKIRLLFNSSEPIMSKKTAEAARAHLDNFDKYISHVTVENFLENYDDQVSPIFNSRAEQINDANKILDESNLNFLESFKLNEIMKFSSFKN</sequence>
<dbReference type="Proteomes" id="UP001156672">
    <property type="component" value="Unassembled WGS sequence"/>
</dbReference>
<comment type="caution">
    <text evidence="2">The sequence shown here is derived from an EMBL/GenBank/DDBJ whole genome shotgun (WGS) entry which is preliminary data.</text>
</comment>
<keyword evidence="1" id="KW-0472">Membrane</keyword>
<organism evidence="2 3">
    <name type="scientific">Gluconobacter albidus</name>
    <dbReference type="NCBI Taxonomy" id="318683"/>
    <lineage>
        <taxon>Bacteria</taxon>
        <taxon>Pseudomonadati</taxon>
        <taxon>Pseudomonadota</taxon>
        <taxon>Alphaproteobacteria</taxon>
        <taxon>Acetobacterales</taxon>
        <taxon>Acetobacteraceae</taxon>
        <taxon>Gluconobacter</taxon>
    </lineage>
</organism>
<protein>
    <submittedName>
        <fullName evidence="2">Uncharacterized protein</fullName>
    </submittedName>
</protein>
<keyword evidence="3" id="KW-1185">Reference proteome</keyword>
<dbReference type="EMBL" id="BSNW01000033">
    <property type="protein sequence ID" value="GLQ69499.1"/>
    <property type="molecule type" value="Genomic_DNA"/>
</dbReference>
<evidence type="ECO:0000256" key="1">
    <source>
        <dbReference type="SAM" id="Phobius"/>
    </source>
</evidence>